<reference evidence="7" key="2">
    <citation type="submission" date="2010-05" db="EMBL/GenBank/DDBJ databases">
        <title>The Genome Sequence of Magnaporthe poae strain ATCC 64411.</title>
        <authorList>
            <consortium name="The Broad Institute Genome Sequencing Platform"/>
            <consortium name="Broad Institute Genome Sequencing Center for Infectious Disease"/>
            <person name="Ma L.-J."/>
            <person name="Dead R."/>
            <person name="Young S."/>
            <person name="Zeng Q."/>
            <person name="Koehrsen M."/>
            <person name="Alvarado L."/>
            <person name="Berlin A."/>
            <person name="Chapman S.B."/>
            <person name="Chen Z."/>
            <person name="Freedman E."/>
            <person name="Gellesch M."/>
            <person name="Goldberg J."/>
            <person name="Griggs A."/>
            <person name="Gujja S."/>
            <person name="Heilman E.R."/>
            <person name="Heiman D."/>
            <person name="Hepburn T."/>
            <person name="Howarth C."/>
            <person name="Jen D."/>
            <person name="Larson L."/>
            <person name="Mehta T."/>
            <person name="Neiman D."/>
            <person name="Pearson M."/>
            <person name="Roberts A."/>
            <person name="Saif S."/>
            <person name="Shea T."/>
            <person name="Shenoy N."/>
            <person name="Sisk P."/>
            <person name="Stolte C."/>
            <person name="Sykes S."/>
            <person name="Walk T."/>
            <person name="White J."/>
            <person name="Yandava C."/>
            <person name="Haas B."/>
            <person name="Nusbaum C."/>
            <person name="Birren B."/>
        </authorList>
    </citation>
    <scope>NUCLEOTIDE SEQUENCE</scope>
    <source>
        <strain evidence="7">ATCC 64411</strain>
    </source>
</reference>
<dbReference type="EMBL" id="GL876967">
    <property type="protein sequence ID" value="KLU82935.1"/>
    <property type="molecule type" value="Genomic_DNA"/>
</dbReference>
<reference evidence="9" key="1">
    <citation type="submission" date="2010-05" db="EMBL/GenBank/DDBJ databases">
        <title>The genome sequence of Magnaporthe poae strain ATCC 64411.</title>
        <authorList>
            <person name="Ma L.-J."/>
            <person name="Dead R."/>
            <person name="Young S."/>
            <person name="Zeng Q."/>
            <person name="Koehrsen M."/>
            <person name="Alvarado L."/>
            <person name="Berlin A."/>
            <person name="Chapman S.B."/>
            <person name="Chen Z."/>
            <person name="Freedman E."/>
            <person name="Gellesch M."/>
            <person name="Goldberg J."/>
            <person name="Griggs A."/>
            <person name="Gujja S."/>
            <person name="Heilman E.R."/>
            <person name="Heiman D."/>
            <person name="Hepburn T."/>
            <person name="Howarth C."/>
            <person name="Jen D."/>
            <person name="Larson L."/>
            <person name="Mehta T."/>
            <person name="Neiman D."/>
            <person name="Pearson M."/>
            <person name="Roberts A."/>
            <person name="Saif S."/>
            <person name="Shea T."/>
            <person name="Shenoy N."/>
            <person name="Sisk P."/>
            <person name="Stolte C."/>
            <person name="Sykes S."/>
            <person name="Walk T."/>
            <person name="White J."/>
            <person name="Yandava C."/>
            <person name="Haas B."/>
            <person name="Nusbaum C."/>
            <person name="Birren B."/>
        </authorList>
    </citation>
    <scope>NUCLEOTIDE SEQUENCE [LARGE SCALE GENOMIC DNA]</scope>
    <source>
        <strain evidence="9">ATCC 64411 / 73-15</strain>
    </source>
</reference>
<evidence type="ECO:0000256" key="4">
    <source>
        <dbReference type="ARBA" id="ARBA00023136"/>
    </source>
</evidence>
<evidence type="ECO:0000313" key="9">
    <source>
        <dbReference type="Proteomes" id="UP000011715"/>
    </source>
</evidence>
<evidence type="ECO:0008006" key="10">
    <source>
        <dbReference type="Google" id="ProtNLM"/>
    </source>
</evidence>
<sequence>MPSSSSTPPPPRYNVYGNHHKYDRKYERQPGAPVRSSADMTFYDDSKRTPPAIEVLPPRPTEARRQSRRFNAHARRNGGRREPEAHLLSLVFPLIAGVTGTIVFGYAGENILTVPSITVLVGIFFIGFGFLTANALFAVYLVEAYPAYAGPVLVNVSSFRLIVGFIMSFKATQWIQDIGFLRSFGIYGGALALSCLGLPFVYFYGKRIRAWTAGTLAPSQPLDEQRPGA</sequence>
<evidence type="ECO:0000256" key="1">
    <source>
        <dbReference type="ARBA" id="ARBA00004141"/>
    </source>
</evidence>
<dbReference type="InterPro" id="IPR036259">
    <property type="entry name" value="MFS_trans_sf"/>
</dbReference>
<dbReference type="EnsemblFungi" id="MAPG_02002T0">
    <property type="protein sequence ID" value="MAPG_02002T0"/>
    <property type="gene ID" value="MAPG_02002"/>
</dbReference>
<feature type="transmembrane region" description="Helical" evidence="6">
    <location>
        <begin position="119"/>
        <end position="140"/>
    </location>
</feature>
<evidence type="ECO:0000256" key="6">
    <source>
        <dbReference type="SAM" id="Phobius"/>
    </source>
</evidence>
<dbReference type="OrthoDB" id="268400at2759"/>
<evidence type="ECO:0000313" key="7">
    <source>
        <dbReference type="EMBL" id="KLU82935.1"/>
    </source>
</evidence>
<keyword evidence="4 6" id="KW-0472">Membrane</keyword>
<feature type="transmembrane region" description="Helical" evidence="6">
    <location>
        <begin position="85"/>
        <end position="107"/>
    </location>
</feature>
<reference evidence="7" key="3">
    <citation type="submission" date="2011-03" db="EMBL/GenBank/DDBJ databases">
        <title>Annotation of Magnaporthe poae ATCC 64411.</title>
        <authorList>
            <person name="Ma L.-J."/>
            <person name="Dead R."/>
            <person name="Young S.K."/>
            <person name="Zeng Q."/>
            <person name="Gargeya S."/>
            <person name="Fitzgerald M."/>
            <person name="Haas B."/>
            <person name="Abouelleil A."/>
            <person name="Alvarado L."/>
            <person name="Arachchi H.M."/>
            <person name="Berlin A."/>
            <person name="Brown A."/>
            <person name="Chapman S.B."/>
            <person name="Chen Z."/>
            <person name="Dunbar C."/>
            <person name="Freedman E."/>
            <person name="Gearin G."/>
            <person name="Gellesch M."/>
            <person name="Goldberg J."/>
            <person name="Griggs A."/>
            <person name="Gujja S."/>
            <person name="Heiman D."/>
            <person name="Howarth C."/>
            <person name="Larson L."/>
            <person name="Lui A."/>
            <person name="MacDonald P.J.P."/>
            <person name="Mehta T."/>
            <person name="Montmayeur A."/>
            <person name="Murphy C."/>
            <person name="Neiman D."/>
            <person name="Pearson M."/>
            <person name="Priest M."/>
            <person name="Roberts A."/>
            <person name="Saif S."/>
            <person name="Shea T."/>
            <person name="Shenoy N."/>
            <person name="Sisk P."/>
            <person name="Stolte C."/>
            <person name="Sykes S."/>
            <person name="Yandava C."/>
            <person name="Wortman J."/>
            <person name="Nusbaum C."/>
            <person name="Birren B."/>
        </authorList>
    </citation>
    <scope>NUCLEOTIDE SEQUENCE</scope>
    <source>
        <strain evidence="7">ATCC 64411</strain>
    </source>
</reference>
<dbReference type="VEuPathDB" id="FungiDB:MAPG_02002"/>
<reference evidence="8" key="5">
    <citation type="submission" date="2015-06" db="UniProtKB">
        <authorList>
            <consortium name="EnsemblFungi"/>
        </authorList>
    </citation>
    <scope>IDENTIFICATION</scope>
    <source>
        <strain evidence="8">ATCC 64411</strain>
    </source>
</reference>
<gene>
    <name evidence="7" type="ORF">MAPG_02002</name>
</gene>
<evidence type="ECO:0000256" key="2">
    <source>
        <dbReference type="ARBA" id="ARBA00022692"/>
    </source>
</evidence>
<keyword evidence="3 6" id="KW-1133">Transmembrane helix</keyword>
<feature type="compositionally biased region" description="Basic residues" evidence="5">
    <location>
        <begin position="66"/>
        <end position="78"/>
    </location>
</feature>
<organism evidence="8 9">
    <name type="scientific">Magnaporthiopsis poae (strain ATCC 64411 / 73-15)</name>
    <name type="common">Kentucky bluegrass fungus</name>
    <name type="synonym">Magnaporthe poae</name>
    <dbReference type="NCBI Taxonomy" id="644358"/>
    <lineage>
        <taxon>Eukaryota</taxon>
        <taxon>Fungi</taxon>
        <taxon>Dikarya</taxon>
        <taxon>Ascomycota</taxon>
        <taxon>Pezizomycotina</taxon>
        <taxon>Sordariomycetes</taxon>
        <taxon>Sordariomycetidae</taxon>
        <taxon>Magnaporthales</taxon>
        <taxon>Magnaporthaceae</taxon>
        <taxon>Magnaporthiopsis</taxon>
    </lineage>
</organism>
<feature type="transmembrane region" description="Helical" evidence="6">
    <location>
        <begin position="184"/>
        <end position="204"/>
    </location>
</feature>
<feature type="region of interest" description="Disordered" evidence="5">
    <location>
        <begin position="24"/>
        <end position="78"/>
    </location>
</feature>
<evidence type="ECO:0000256" key="5">
    <source>
        <dbReference type="SAM" id="MobiDB-lite"/>
    </source>
</evidence>
<dbReference type="AlphaFoldDB" id="A0A0C4DQ64"/>
<accession>A0A0C4DQ64</accession>
<dbReference type="SUPFAM" id="SSF103473">
    <property type="entry name" value="MFS general substrate transporter"/>
    <property type="match status" value="1"/>
</dbReference>
<keyword evidence="9" id="KW-1185">Reference proteome</keyword>
<proteinExistence type="predicted"/>
<evidence type="ECO:0000313" key="8">
    <source>
        <dbReference type="EnsemblFungi" id="MAPG_02002T0"/>
    </source>
</evidence>
<comment type="subcellular location">
    <subcellularLocation>
        <location evidence="1">Membrane</location>
        <topology evidence="1">Multi-pass membrane protein</topology>
    </subcellularLocation>
</comment>
<dbReference type="EMBL" id="ADBL01000506">
    <property type="status" value="NOT_ANNOTATED_CDS"/>
    <property type="molecule type" value="Genomic_DNA"/>
</dbReference>
<dbReference type="PANTHER" id="PTHR23502">
    <property type="entry name" value="MAJOR FACILITATOR SUPERFAMILY"/>
    <property type="match status" value="1"/>
</dbReference>
<dbReference type="EMBL" id="ADBL01000505">
    <property type="status" value="NOT_ANNOTATED_CDS"/>
    <property type="molecule type" value="Genomic_DNA"/>
</dbReference>
<protein>
    <recommendedName>
        <fullName evidence="10">Major facilitator superfamily (MFS) profile domain-containing protein</fullName>
    </recommendedName>
</protein>
<dbReference type="STRING" id="644358.A0A0C4DQ64"/>
<evidence type="ECO:0000256" key="3">
    <source>
        <dbReference type="ARBA" id="ARBA00022989"/>
    </source>
</evidence>
<dbReference type="GO" id="GO:0022857">
    <property type="term" value="F:transmembrane transporter activity"/>
    <property type="evidence" value="ECO:0007669"/>
    <property type="project" value="TreeGrafter"/>
</dbReference>
<feature type="transmembrane region" description="Helical" evidence="6">
    <location>
        <begin position="152"/>
        <end position="172"/>
    </location>
</feature>
<dbReference type="eggNOG" id="KOG0255">
    <property type="taxonomic scope" value="Eukaryota"/>
</dbReference>
<keyword evidence="2 6" id="KW-0812">Transmembrane</keyword>
<dbReference type="Proteomes" id="UP000011715">
    <property type="component" value="Unassembled WGS sequence"/>
</dbReference>
<dbReference type="GO" id="GO:0005886">
    <property type="term" value="C:plasma membrane"/>
    <property type="evidence" value="ECO:0007669"/>
    <property type="project" value="TreeGrafter"/>
</dbReference>
<name>A0A0C4DQ64_MAGP6</name>
<dbReference type="PANTHER" id="PTHR23502:SF164">
    <property type="entry name" value="MAJOR FACILITATOR SUPERFAMILY (MFS) PROFILE DOMAIN-CONTAINING PROTEIN"/>
    <property type="match status" value="1"/>
</dbReference>
<reference evidence="8" key="4">
    <citation type="journal article" date="2015" name="G3 (Bethesda)">
        <title>Genome sequences of three phytopathogenic species of the Magnaporthaceae family of fungi.</title>
        <authorList>
            <person name="Okagaki L.H."/>
            <person name="Nunes C.C."/>
            <person name="Sailsbery J."/>
            <person name="Clay B."/>
            <person name="Brown D."/>
            <person name="John T."/>
            <person name="Oh Y."/>
            <person name="Young N."/>
            <person name="Fitzgerald M."/>
            <person name="Haas B.J."/>
            <person name="Zeng Q."/>
            <person name="Young S."/>
            <person name="Adiconis X."/>
            <person name="Fan L."/>
            <person name="Levin J.Z."/>
            <person name="Mitchell T.K."/>
            <person name="Okubara P.A."/>
            <person name="Farman M.L."/>
            <person name="Kohn L.M."/>
            <person name="Birren B."/>
            <person name="Ma L.-J."/>
            <person name="Dean R.A."/>
        </authorList>
    </citation>
    <scope>NUCLEOTIDE SEQUENCE</scope>
    <source>
        <strain evidence="8">ATCC 64411 / 73-15</strain>
    </source>
</reference>